<dbReference type="RefSeq" id="WP_154740869.1">
    <property type="nucleotide sequence ID" value="NZ_WMBQ01000003.1"/>
</dbReference>
<name>A0A6I3KKL2_9HYPH</name>
<evidence type="ECO:0000256" key="1">
    <source>
        <dbReference type="SAM" id="SignalP"/>
    </source>
</evidence>
<keyword evidence="3" id="KW-1185">Reference proteome</keyword>
<dbReference type="Proteomes" id="UP000440694">
    <property type="component" value="Unassembled WGS sequence"/>
</dbReference>
<dbReference type="AlphaFoldDB" id="A0A6I3KKL2"/>
<protein>
    <submittedName>
        <fullName evidence="2">Uncharacterized protein</fullName>
    </submittedName>
</protein>
<evidence type="ECO:0000313" key="2">
    <source>
        <dbReference type="EMBL" id="MTD96305.1"/>
    </source>
</evidence>
<keyword evidence="1" id="KW-0732">Signal</keyword>
<proteinExistence type="predicted"/>
<reference evidence="2 3" key="1">
    <citation type="submission" date="2019-11" db="EMBL/GenBank/DDBJ databases">
        <title>Identification of a novel strain.</title>
        <authorList>
            <person name="Xu Q."/>
            <person name="Wang G."/>
        </authorList>
    </citation>
    <scope>NUCLEOTIDE SEQUENCE [LARGE SCALE GENOMIC DNA]</scope>
    <source>
        <strain evidence="3">xq</strain>
    </source>
</reference>
<dbReference type="EMBL" id="WMBQ01000003">
    <property type="protein sequence ID" value="MTD96305.1"/>
    <property type="molecule type" value="Genomic_DNA"/>
</dbReference>
<organism evidence="2 3">
    <name type="scientific">Hyphomicrobium album</name>
    <dbReference type="NCBI Taxonomy" id="2665159"/>
    <lineage>
        <taxon>Bacteria</taxon>
        <taxon>Pseudomonadati</taxon>
        <taxon>Pseudomonadota</taxon>
        <taxon>Alphaproteobacteria</taxon>
        <taxon>Hyphomicrobiales</taxon>
        <taxon>Hyphomicrobiaceae</taxon>
        <taxon>Hyphomicrobium</taxon>
    </lineage>
</organism>
<feature type="chain" id="PRO_5026314972" evidence="1">
    <location>
        <begin position="26"/>
        <end position="175"/>
    </location>
</feature>
<accession>A0A6I3KKL2</accession>
<sequence length="175" mass="18595">MNQQTPSRHLALLALLVSSLQPTSAAPLEVFSAMPGFWIGPGRIEFTEGASEALVCKAYYATTDQTSRLSIVLRCASPSQKIELRAQLLAQGPNLTGIWEERTYNASGTVTGQATDQQITLSVEGGGFTATMLVVQDGGHQSVSITTQGVGFTKVSVSLTRGTNDKDGKPNEAHR</sequence>
<evidence type="ECO:0000313" key="3">
    <source>
        <dbReference type="Proteomes" id="UP000440694"/>
    </source>
</evidence>
<gene>
    <name evidence="2" type="ORF">GIW81_18350</name>
</gene>
<comment type="caution">
    <text evidence="2">The sequence shown here is derived from an EMBL/GenBank/DDBJ whole genome shotgun (WGS) entry which is preliminary data.</text>
</comment>
<feature type="signal peptide" evidence="1">
    <location>
        <begin position="1"/>
        <end position="25"/>
    </location>
</feature>